<evidence type="ECO:0000313" key="7">
    <source>
        <dbReference type="Proteomes" id="UP001549047"/>
    </source>
</evidence>
<keyword evidence="2 5" id="KW-0812">Transmembrane</keyword>
<keyword evidence="4 5" id="KW-0472">Membrane</keyword>
<comment type="caution">
    <text evidence="6">The sequence shown here is derived from an EMBL/GenBank/DDBJ whole genome shotgun (WGS) entry which is preliminary data.</text>
</comment>
<name>A0ABV2J1J3_9HYPH</name>
<organism evidence="6 7">
    <name type="scientific">Rhizobium aquaticum</name>
    <dbReference type="NCBI Taxonomy" id="1549636"/>
    <lineage>
        <taxon>Bacteria</taxon>
        <taxon>Pseudomonadati</taxon>
        <taxon>Pseudomonadota</taxon>
        <taxon>Alphaproteobacteria</taxon>
        <taxon>Hyphomicrobiales</taxon>
        <taxon>Rhizobiaceae</taxon>
        <taxon>Rhizobium/Agrobacterium group</taxon>
        <taxon>Rhizobium</taxon>
    </lineage>
</organism>
<reference evidence="6 7" key="1">
    <citation type="submission" date="2024-06" db="EMBL/GenBank/DDBJ databases">
        <title>Genomic Encyclopedia of Type Strains, Phase IV (KMG-IV): sequencing the most valuable type-strain genomes for metagenomic binning, comparative biology and taxonomic classification.</title>
        <authorList>
            <person name="Goeker M."/>
        </authorList>
    </citation>
    <scope>NUCLEOTIDE SEQUENCE [LARGE SCALE GENOMIC DNA]</scope>
    <source>
        <strain evidence="6 7">DSM 29780</strain>
    </source>
</reference>
<evidence type="ECO:0000256" key="1">
    <source>
        <dbReference type="ARBA" id="ARBA00004141"/>
    </source>
</evidence>
<feature type="transmembrane region" description="Helical" evidence="5">
    <location>
        <begin position="87"/>
        <end position="107"/>
    </location>
</feature>
<dbReference type="InterPro" id="IPR004254">
    <property type="entry name" value="AdipoR/HlyIII-related"/>
</dbReference>
<protein>
    <submittedName>
        <fullName evidence="6">Hemolysin III</fullName>
    </submittedName>
</protein>
<sequence>MNRFQLPHTPWEHFADGVVHVIGVAAAIAATSALIVWASLKLPANWIWPLTVYGVGMIATFSFSAAYNLTIHSKVRAVLRRFDHAAIYLMIAGTYTPIGIIGLGGWLGWGLAISSWTLAIIGIVMKLAFFHRWPRAGFFLYLGMGWLGIVAVWPLIQNLNPSVLILLLGGGITYTAGTIFYHYDRLPYSRAIWHTHVLAAAALHYVAVLMAVPAVA</sequence>
<comment type="subcellular location">
    <subcellularLocation>
        <location evidence="1">Membrane</location>
        <topology evidence="1">Multi-pass membrane protein</topology>
    </subcellularLocation>
</comment>
<feature type="transmembrane region" description="Helical" evidence="5">
    <location>
        <begin position="113"/>
        <end position="131"/>
    </location>
</feature>
<evidence type="ECO:0000256" key="2">
    <source>
        <dbReference type="ARBA" id="ARBA00022692"/>
    </source>
</evidence>
<evidence type="ECO:0000256" key="5">
    <source>
        <dbReference type="SAM" id="Phobius"/>
    </source>
</evidence>
<dbReference type="PANTHER" id="PTHR20855:SF3">
    <property type="entry name" value="LD03007P"/>
    <property type="match status" value="1"/>
</dbReference>
<dbReference type="Proteomes" id="UP001549047">
    <property type="component" value="Unassembled WGS sequence"/>
</dbReference>
<feature type="transmembrane region" description="Helical" evidence="5">
    <location>
        <begin position="138"/>
        <end position="156"/>
    </location>
</feature>
<gene>
    <name evidence="6" type="ORF">ABID16_002925</name>
</gene>
<dbReference type="PANTHER" id="PTHR20855">
    <property type="entry name" value="ADIPOR/PROGESTIN RECEPTOR-RELATED"/>
    <property type="match status" value="1"/>
</dbReference>
<accession>A0ABV2J1J3</accession>
<keyword evidence="3 5" id="KW-1133">Transmembrane helix</keyword>
<evidence type="ECO:0000313" key="6">
    <source>
        <dbReference type="EMBL" id="MET3614588.1"/>
    </source>
</evidence>
<dbReference type="RefSeq" id="WP_354557082.1">
    <property type="nucleotide sequence ID" value="NZ_JBEPMB010000004.1"/>
</dbReference>
<feature type="transmembrane region" description="Helical" evidence="5">
    <location>
        <begin position="21"/>
        <end position="40"/>
    </location>
</feature>
<proteinExistence type="predicted"/>
<feature type="transmembrane region" description="Helical" evidence="5">
    <location>
        <begin position="162"/>
        <end position="183"/>
    </location>
</feature>
<feature type="transmembrane region" description="Helical" evidence="5">
    <location>
        <begin position="195"/>
        <end position="215"/>
    </location>
</feature>
<feature type="transmembrane region" description="Helical" evidence="5">
    <location>
        <begin position="46"/>
        <end position="67"/>
    </location>
</feature>
<evidence type="ECO:0000256" key="3">
    <source>
        <dbReference type="ARBA" id="ARBA00022989"/>
    </source>
</evidence>
<dbReference type="Pfam" id="PF03006">
    <property type="entry name" value="HlyIII"/>
    <property type="match status" value="1"/>
</dbReference>
<evidence type="ECO:0000256" key="4">
    <source>
        <dbReference type="ARBA" id="ARBA00023136"/>
    </source>
</evidence>
<dbReference type="EMBL" id="JBEPMB010000004">
    <property type="protein sequence ID" value="MET3614588.1"/>
    <property type="molecule type" value="Genomic_DNA"/>
</dbReference>
<keyword evidence="7" id="KW-1185">Reference proteome</keyword>